<name>A0A5C7GX24_9ROSI</name>
<dbReference type="Proteomes" id="UP000323000">
    <property type="component" value="Chromosome 12"/>
</dbReference>
<dbReference type="Pfam" id="PF02458">
    <property type="entry name" value="Transferase"/>
    <property type="match status" value="1"/>
</dbReference>
<accession>A0A5C7GX24</accession>
<dbReference type="Gene3D" id="3.30.559.10">
    <property type="entry name" value="Chloramphenicol acetyltransferase-like domain"/>
    <property type="match status" value="2"/>
</dbReference>
<gene>
    <name evidence="2" type="ORF">EZV62_024757</name>
</gene>
<dbReference type="InterPro" id="IPR050317">
    <property type="entry name" value="Plant_Fungal_Acyltransferase"/>
</dbReference>
<reference evidence="3" key="1">
    <citation type="journal article" date="2019" name="Gigascience">
        <title>De novo genome assembly of the endangered Acer yangbiense, a plant species with extremely small populations endemic to Yunnan Province, China.</title>
        <authorList>
            <person name="Yang J."/>
            <person name="Wariss H.M."/>
            <person name="Tao L."/>
            <person name="Zhang R."/>
            <person name="Yun Q."/>
            <person name="Hollingsworth P."/>
            <person name="Dao Z."/>
            <person name="Luo G."/>
            <person name="Guo H."/>
            <person name="Ma Y."/>
            <person name="Sun W."/>
        </authorList>
    </citation>
    <scope>NUCLEOTIDE SEQUENCE [LARGE SCALE GENOMIC DNA]</scope>
    <source>
        <strain evidence="3">cv. Malutang</strain>
    </source>
</reference>
<evidence type="ECO:0000313" key="3">
    <source>
        <dbReference type="Proteomes" id="UP000323000"/>
    </source>
</evidence>
<dbReference type="GO" id="GO:0016747">
    <property type="term" value="F:acyltransferase activity, transferring groups other than amino-acyl groups"/>
    <property type="evidence" value="ECO:0007669"/>
    <property type="project" value="TreeGrafter"/>
</dbReference>
<dbReference type="OrthoDB" id="671439at2759"/>
<dbReference type="AlphaFoldDB" id="A0A5C7GX24"/>
<comment type="similarity">
    <text evidence="1">Belongs to the plant acyltransferase family.</text>
</comment>
<evidence type="ECO:0000313" key="2">
    <source>
        <dbReference type="EMBL" id="TXG48882.1"/>
    </source>
</evidence>
<dbReference type="EMBL" id="VAHF01000012">
    <property type="protein sequence ID" value="TXG48882.1"/>
    <property type="molecule type" value="Genomic_DNA"/>
</dbReference>
<protein>
    <recommendedName>
        <fullName evidence="4">Omega-hydroxypalmitate O-feruloyl transferase</fullName>
    </recommendedName>
</protein>
<evidence type="ECO:0008006" key="4">
    <source>
        <dbReference type="Google" id="ProtNLM"/>
    </source>
</evidence>
<dbReference type="InterPro" id="IPR023213">
    <property type="entry name" value="CAT-like_dom_sf"/>
</dbReference>
<proteinExistence type="inferred from homology"/>
<dbReference type="PANTHER" id="PTHR31642:SF189">
    <property type="entry name" value="ACYLTRANSFERASE GLAUCE"/>
    <property type="match status" value="1"/>
</dbReference>
<organism evidence="2 3">
    <name type="scientific">Acer yangbiense</name>
    <dbReference type="NCBI Taxonomy" id="1000413"/>
    <lineage>
        <taxon>Eukaryota</taxon>
        <taxon>Viridiplantae</taxon>
        <taxon>Streptophyta</taxon>
        <taxon>Embryophyta</taxon>
        <taxon>Tracheophyta</taxon>
        <taxon>Spermatophyta</taxon>
        <taxon>Magnoliopsida</taxon>
        <taxon>eudicotyledons</taxon>
        <taxon>Gunneridae</taxon>
        <taxon>Pentapetalae</taxon>
        <taxon>rosids</taxon>
        <taxon>malvids</taxon>
        <taxon>Sapindales</taxon>
        <taxon>Sapindaceae</taxon>
        <taxon>Hippocastanoideae</taxon>
        <taxon>Acereae</taxon>
        <taxon>Acer</taxon>
    </lineage>
</organism>
<keyword evidence="3" id="KW-1185">Reference proteome</keyword>
<dbReference type="PANTHER" id="PTHR31642">
    <property type="entry name" value="TRICHOTHECENE 3-O-ACETYLTRANSFERASE"/>
    <property type="match status" value="1"/>
</dbReference>
<comment type="caution">
    <text evidence="2">The sequence shown here is derived from an EMBL/GenBank/DDBJ whole genome shotgun (WGS) entry which is preliminary data.</text>
</comment>
<evidence type="ECO:0000256" key="1">
    <source>
        <dbReference type="ARBA" id="ARBA00009861"/>
    </source>
</evidence>
<sequence>MGSLSQELPPLLAQDLKIKIQDSCMVLPAQKTERRSMLLSNIDQVLNFSVETVHFFPLNKDFPPHVVAEKLRSALANILVTYDFMAGRLKANPNTGRFEIDCNGAGAVFVVASSDCTLDEIGDLVYPNPSFKDLIVKSLDGLPLEKEDHHDQPLCIVQVTSFKCGGFTMGLSTNHATFDGLSFKIFLDNLAALASDKPLVMIPCNDRHLLAARSPPRVTFDHPEMIKLNIPLGQDSNSNASIFDDTQEGLDFKIFQLTSDMIAHLKEKAKKALGGTQNSRYITGFNVVTAHVWRCKALSLGDDPERESRLLYAVDIRPRLNPPLPASYVGNAVLSAYTTAKCKELEEGPFSKLVEKVSEGAKRITDEYARSAIDWGEVYKGFPHGEFLISSWWKLGFAKVEYPWGRPRYSCPVVYHRKDIILLFPDIDNDNGVNVLVSLPSKEMNKFHSLFHKLLDLKD</sequence>